<dbReference type="Gene3D" id="1.20.960.30">
    <property type="match status" value="1"/>
</dbReference>
<dbReference type="SMART" id="SM00320">
    <property type="entry name" value="WD40"/>
    <property type="match status" value="7"/>
</dbReference>
<dbReference type="SUPFAM" id="SSF50978">
    <property type="entry name" value="WD40 repeat-like"/>
    <property type="match status" value="1"/>
</dbReference>
<comment type="caution">
    <text evidence="7">The sequence shown here is derived from an EMBL/GenBank/DDBJ whole genome shotgun (WGS) entry which is preliminary data.</text>
</comment>
<dbReference type="InterPro" id="IPR020472">
    <property type="entry name" value="WD40_PAC1"/>
</dbReference>
<dbReference type="AlphaFoldDB" id="A0AAV5A826"/>
<dbReference type="PANTHER" id="PTHR22846:SF2">
    <property type="entry name" value="F-BOX-LIKE_WD REPEAT-CONTAINING PROTEIN EBI"/>
    <property type="match status" value="1"/>
</dbReference>
<dbReference type="InterPro" id="IPR036322">
    <property type="entry name" value="WD40_repeat_dom_sf"/>
</dbReference>
<evidence type="ECO:0000256" key="3">
    <source>
        <dbReference type="ARBA" id="ARBA00022737"/>
    </source>
</evidence>
<dbReference type="CDD" id="cd00200">
    <property type="entry name" value="WD40"/>
    <property type="match status" value="1"/>
</dbReference>
<dbReference type="InterPro" id="IPR006594">
    <property type="entry name" value="LisH"/>
</dbReference>
<keyword evidence="8" id="KW-1185">Reference proteome</keyword>
<gene>
    <name evidence="7" type="ORF">Clacol_003841</name>
</gene>
<dbReference type="PROSITE" id="PS50896">
    <property type="entry name" value="LISH"/>
    <property type="match status" value="1"/>
</dbReference>
<dbReference type="InterPro" id="IPR019775">
    <property type="entry name" value="WD40_repeat_CS"/>
</dbReference>
<name>A0AAV5A826_9AGAM</name>
<dbReference type="Pfam" id="PF08513">
    <property type="entry name" value="LisH"/>
    <property type="match status" value="1"/>
</dbReference>
<dbReference type="GO" id="GO:0000118">
    <property type="term" value="C:histone deacetylase complex"/>
    <property type="evidence" value="ECO:0007669"/>
    <property type="project" value="TreeGrafter"/>
</dbReference>
<feature type="region of interest" description="Disordered" evidence="6">
    <location>
        <begin position="116"/>
        <end position="139"/>
    </location>
</feature>
<dbReference type="InterPro" id="IPR001680">
    <property type="entry name" value="WD40_rpt"/>
</dbReference>
<dbReference type="PRINTS" id="PR00320">
    <property type="entry name" value="GPROTEINBRPT"/>
</dbReference>
<dbReference type="PROSITE" id="PS50294">
    <property type="entry name" value="WD_REPEATS_REGION"/>
    <property type="match status" value="5"/>
</dbReference>
<dbReference type="GO" id="GO:0003714">
    <property type="term" value="F:transcription corepressor activity"/>
    <property type="evidence" value="ECO:0007669"/>
    <property type="project" value="InterPro"/>
</dbReference>
<dbReference type="PROSITE" id="PS00678">
    <property type="entry name" value="WD_REPEATS_1"/>
    <property type="match status" value="1"/>
</dbReference>
<evidence type="ECO:0000313" key="8">
    <source>
        <dbReference type="Proteomes" id="UP001050691"/>
    </source>
</evidence>
<feature type="repeat" description="WD" evidence="5">
    <location>
        <begin position="315"/>
        <end position="348"/>
    </location>
</feature>
<dbReference type="Proteomes" id="UP001050691">
    <property type="component" value="Unassembled WGS sequence"/>
</dbReference>
<evidence type="ECO:0000256" key="5">
    <source>
        <dbReference type="PROSITE-ProRule" id="PRU00221"/>
    </source>
</evidence>
<dbReference type="GO" id="GO:0006357">
    <property type="term" value="P:regulation of transcription by RNA polymerase II"/>
    <property type="evidence" value="ECO:0007669"/>
    <property type="project" value="TreeGrafter"/>
</dbReference>
<dbReference type="PANTHER" id="PTHR22846">
    <property type="entry name" value="WD40 REPEAT PROTEIN"/>
    <property type="match status" value="1"/>
</dbReference>
<feature type="repeat" description="WD" evidence="5">
    <location>
        <begin position="466"/>
        <end position="512"/>
    </location>
</feature>
<feature type="repeat" description="WD" evidence="5">
    <location>
        <begin position="407"/>
        <end position="438"/>
    </location>
</feature>
<evidence type="ECO:0000256" key="1">
    <source>
        <dbReference type="ARBA" id="ARBA00004123"/>
    </source>
</evidence>
<keyword evidence="2 5" id="KW-0853">WD repeat</keyword>
<evidence type="ECO:0000256" key="2">
    <source>
        <dbReference type="ARBA" id="ARBA00022574"/>
    </source>
</evidence>
<accession>A0AAV5A826</accession>
<protein>
    <recommendedName>
        <fullName evidence="9">WD40 repeat-like protein</fullName>
    </recommendedName>
</protein>
<feature type="repeat" description="WD" evidence="5">
    <location>
        <begin position="513"/>
        <end position="554"/>
    </location>
</feature>
<keyword evidence="4" id="KW-0539">Nucleus</keyword>
<keyword evidence="3" id="KW-0677">Repeat</keyword>
<proteinExistence type="predicted"/>
<sequence length="608" mass="67508">MRISADEINCLIYAYLQDSGFEHSSYALRNEARLDFSQHANTPLRRGELVDLLSKALLYTEVETHWNMGQNLNCNAPFSLVLPHKCSFNTTDPETNKTPSPYQSTRPELFSYTNGTTYNTTSTAQKRKASSAPSEDSRAEKKICVNEDVALSTEKITEKDETKKVILNDEEPGVIDVVNDKLGVSNRVEDTEHLTHTTSQNDSSSSPVVLLHGHGAEVPWNPVYSDLLATGSKDATTRIWSWQNIKLKLQNNTNNLNPQFQTVYPDSLLLSHTKEFDQPDITSLDWSPDGNLLATGSSDSALRIWNRDGNAYMIQTRHSGSIVSVQFSPNGNFLLSAGLDGIVCVWNVISRILHVEFHIESKCLDIDWLDDSTFVTCSSSQNIQMVSIYPDDAFRTIVRSDQTLRTFVGHTGEINQVKFNEDRSLLASCSDDTTARIWTSETWTDANGSVITIPDPSTTYEAKVILVGHTNSVGAIQWCPSKDADSRTILATCSFDGTARLWDALNGSCLRIFSDSSQPLFSITFDPTGRYLATGSEDGYLYVYDKTTGKTAWRWPTSGPGVGPIYDVNWQKIGGSHLAMCLKSKLVAVVDTKAIPEFSNNYHITIDV</sequence>
<dbReference type="Gene3D" id="2.130.10.10">
    <property type="entry name" value="YVTN repeat-like/Quinoprotein amine dehydrogenase"/>
    <property type="match status" value="1"/>
</dbReference>
<evidence type="ECO:0000256" key="4">
    <source>
        <dbReference type="ARBA" id="ARBA00023242"/>
    </source>
</evidence>
<dbReference type="InterPro" id="IPR045183">
    <property type="entry name" value="Ebi-like"/>
</dbReference>
<comment type="subcellular location">
    <subcellularLocation>
        <location evidence="1">Nucleus</location>
    </subcellularLocation>
</comment>
<evidence type="ECO:0000313" key="7">
    <source>
        <dbReference type="EMBL" id="GJJ09618.1"/>
    </source>
</evidence>
<dbReference type="Pfam" id="PF00400">
    <property type="entry name" value="WD40"/>
    <property type="match status" value="5"/>
</dbReference>
<evidence type="ECO:0008006" key="9">
    <source>
        <dbReference type="Google" id="ProtNLM"/>
    </source>
</evidence>
<dbReference type="InterPro" id="IPR015943">
    <property type="entry name" value="WD40/YVTN_repeat-like_dom_sf"/>
</dbReference>
<reference evidence="7" key="1">
    <citation type="submission" date="2021-10" db="EMBL/GenBank/DDBJ databases">
        <title>De novo Genome Assembly of Clathrus columnatus (Basidiomycota, Fungi) Using Illumina and Nanopore Sequence Data.</title>
        <authorList>
            <person name="Ogiso-Tanaka E."/>
            <person name="Itagaki H."/>
            <person name="Hosoya T."/>
            <person name="Hosaka K."/>
        </authorList>
    </citation>
    <scope>NUCLEOTIDE SEQUENCE</scope>
    <source>
        <strain evidence="7">MO-923</strain>
    </source>
</reference>
<feature type="repeat" description="WD" evidence="5">
    <location>
        <begin position="281"/>
        <end position="306"/>
    </location>
</feature>
<evidence type="ECO:0000256" key="6">
    <source>
        <dbReference type="SAM" id="MobiDB-lite"/>
    </source>
</evidence>
<dbReference type="EMBL" id="BPWL01000004">
    <property type="protein sequence ID" value="GJJ09618.1"/>
    <property type="molecule type" value="Genomic_DNA"/>
</dbReference>
<organism evidence="7 8">
    <name type="scientific">Clathrus columnatus</name>
    <dbReference type="NCBI Taxonomy" id="1419009"/>
    <lineage>
        <taxon>Eukaryota</taxon>
        <taxon>Fungi</taxon>
        <taxon>Dikarya</taxon>
        <taxon>Basidiomycota</taxon>
        <taxon>Agaricomycotina</taxon>
        <taxon>Agaricomycetes</taxon>
        <taxon>Phallomycetidae</taxon>
        <taxon>Phallales</taxon>
        <taxon>Clathraceae</taxon>
        <taxon>Clathrus</taxon>
    </lineage>
</organism>
<dbReference type="PROSITE" id="PS50082">
    <property type="entry name" value="WD_REPEATS_2"/>
    <property type="match status" value="5"/>
</dbReference>